<dbReference type="SUPFAM" id="SSF56954">
    <property type="entry name" value="Outer membrane efflux proteins (OEP)"/>
    <property type="match status" value="1"/>
</dbReference>
<organism evidence="10 11">
    <name type="scientific">Parabacteroides gordonii MS-1 = DSM 23371</name>
    <dbReference type="NCBI Taxonomy" id="1203610"/>
    <lineage>
        <taxon>Bacteria</taxon>
        <taxon>Pseudomonadati</taxon>
        <taxon>Bacteroidota</taxon>
        <taxon>Bacteroidia</taxon>
        <taxon>Bacteroidales</taxon>
        <taxon>Tannerellaceae</taxon>
        <taxon>Parabacteroides</taxon>
    </lineage>
</organism>
<reference evidence="10 11" key="1">
    <citation type="submission" date="2013-04" db="EMBL/GenBank/DDBJ databases">
        <title>The Genome Sequence of Parabacteroides gordonii DSM 23371.</title>
        <authorList>
            <consortium name="The Broad Institute Genomics Platform"/>
            <person name="Earl A."/>
            <person name="Ward D."/>
            <person name="Feldgarden M."/>
            <person name="Gevers D."/>
            <person name="Martens E."/>
            <person name="Sakamoto M."/>
            <person name="Benno Y."/>
            <person name="Suzuki N."/>
            <person name="Matsunaga N."/>
            <person name="Koshihara K."/>
            <person name="Seki M."/>
            <person name="Komiya H."/>
            <person name="Walker B."/>
            <person name="Young S."/>
            <person name="Zeng Q."/>
            <person name="Gargeya S."/>
            <person name="Fitzgerald M."/>
            <person name="Haas B."/>
            <person name="Abouelleil A."/>
            <person name="Allen A.W."/>
            <person name="Alvarado L."/>
            <person name="Arachchi H.M."/>
            <person name="Berlin A.M."/>
            <person name="Chapman S.B."/>
            <person name="Gainer-Dewar J."/>
            <person name="Goldberg J."/>
            <person name="Griggs A."/>
            <person name="Gujja S."/>
            <person name="Hansen M."/>
            <person name="Howarth C."/>
            <person name="Imamovic A."/>
            <person name="Ireland A."/>
            <person name="Larimer J."/>
            <person name="McCowan C."/>
            <person name="Murphy C."/>
            <person name="Pearson M."/>
            <person name="Poon T.W."/>
            <person name="Priest M."/>
            <person name="Roberts A."/>
            <person name="Saif S."/>
            <person name="Shea T."/>
            <person name="Sisk P."/>
            <person name="Sykes S."/>
            <person name="Wortman J."/>
            <person name="Nusbaum C."/>
            <person name="Birren B."/>
        </authorList>
    </citation>
    <scope>NUCLEOTIDE SEQUENCE [LARGE SCALE GENOMIC DNA]</scope>
    <source>
        <strain evidence="10 11">MS-1</strain>
    </source>
</reference>
<dbReference type="GO" id="GO:0015562">
    <property type="term" value="F:efflux transmembrane transporter activity"/>
    <property type="evidence" value="ECO:0007669"/>
    <property type="project" value="InterPro"/>
</dbReference>
<dbReference type="GO" id="GO:1990281">
    <property type="term" value="C:efflux pump complex"/>
    <property type="evidence" value="ECO:0007669"/>
    <property type="project" value="TreeGrafter"/>
</dbReference>
<keyword evidence="7" id="KW-0998">Cell outer membrane</keyword>
<dbReference type="Gene3D" id="1.20.1600.10">
    <property type="entry name" value="Outer membrane efflux proteins (OEP)"/>
    <property type="match status" value="1"/>
</dbReference>
<keyword evidence="9" id="KW-0732">Signal</keyword>
<evidence type="ECO:0000256" key="5">
    <source>
        <dbReference type="ARBA" id="ARBA00022692"/>
    </source>
</evidence>
<keyword evidence="3" id="KW-0813">Transport</keyword>
<dbReference type="STRING" id="1203610.HMPREF1536_04842"/>
<feature type="chain" id="PRO_5002487939" description="TolC family protein" evidence="9">
    <location>
        <begin position="20"/>
        <end position="510"/>
    </location>
</feature>
<name>A0A0F5ISA8_9BACT</name>
<dbReference type="PANTHER" id="PTHR30026">
    <property type="entry name" value="OUTER MEMBRANE PROTEIN TOLC"/>
    <property type="match status" value="1"/>
</dbReference>
<accession>A0A0F5ISA8</accession>
<evidence type="ECO:0000313" key="10">
    <source>
        <dbReference type="EMBL" id="KKB48378.1"/>
    </source>
</evidence>
<feature type="coiled-coil region" evidence="8">
    <location>
        <begin position="289"/>
        <end position="321"/>
    </location>
</feature>
<evidence type="ECO:0000256" key="1">
    <source>
        <dbReference type="ARBA" id="ARBA00004442"/>
    </source>
</evidence>
<keyword evidence="11" id="KW-1185">Reference proteome</keyword>
<comment type="subcellular location">
    <subcellularLocation>
        <location evidence="1">Cell outer membrane</location>
    </subcellularLocation>
</comment>
<evidence type="ECO:0000256" key="4">
    <source>
        <dbReference type="ARBA" id="ARBA00022452"/>
    </source>
</evidence>
<dbReference type="InterPro" id="IPR003423">
    <property type="entry name" value="OMP_efflux"/>
</dbReference>
<dbReference type="AlphaFoldDB" id="A0A0F5ISA8"/>
<evidence type="ECO:0000256" key="2">
    <source>
        <dbReference type="ARBA" id="ARBA00007613"/>
    </source>
</evidence>
<keyword evidence="4" id="KW-1134">Transmembrane beta strand</keyword>
<dbReference type="Pfam" id="PF02321">
    <property type="entry name" value="OEP"/>
    <property type="match status" value="2"/>
</dbReference>
<evidence type="ECO:0000256" key="8">
    <source>
        <dbReference type="SAM" id="Coils"/>
    </source>
</evidence>
<dbReference type="Proteomes" id="UP000033035">
    <property type="component" value="Unassembled WGS sequence"/>
</dbReference>
<proteinExistence type="inferred from homology"/>
<evidence type="ECO:0000256" key="6">
    <source>
        <dbReference type="ARBA" id="ARBA00023136"/>
    </source>
</evidence>
<dbReference type="EMBL" id="AQHW01000027">
    <property type="protein sequence ID" value="KKB48378.1"/>
    <property type="molecule type" value="Genomic_DNA"/>
</dbReference>
<dbReference type="GO" id="GO:0015288">
    <property type="term" value="F:porin activity"/>
    <property type="evidence" value="ECO:0007669"/>
    <property type="project" value="TreeGrafter"/>
</dbReference>
<dbReference type="PATRIC" id="fig|1203610.3.peg.4937"/>
<keyword evidence="5" id="KW-0812">Transmembrane</keyword>
<dbReference type="HOGENOM" id="CLU_044831_0_0_10"/>
<protein>
    <recommendedName>
        <fullName evidence="12">TolC family protein</fullName>
    </recommendedName>
</protein>
<keyword evidence="6" id="KW-0472">Membrane</keyword>
<dbReference type="RefSeq" id="WP_028727288.1">
    <property type="nucleotide sequence ID" value="NZ_AUAE01000013.1"/>
</dbReference>
<evidence type="ECO:0000256" key="7">
    <source>
        <dbReference type="ARBA" id="ARBA00023237"/>
    </source>
</evidence>
<evidence type="ECO:0008006" key="12">
    <source>
        <dbReference type="Google" id="ProtNLM"/>
    </source>
</evidence>
<keyword evidence="8" id="KW-0175">Coiled coil</keyword>
<dbReference type="GO" id="GO:0009279">
    <property type="term" value="C:cell outer membrane"/>
    <property type="evidence" value="ECO:0007669"/>
    <property type="project" value="UniProtKB-SubCell"/>
</dbReference>
<comment type="similarity">
    <text evidence="2">Belongs to the outer membrane factor (OMF) (TC 1.B.17) family.</text>
</comment>
<gene>
    <name evidence="10" type="ORF">HMPREF1536_04842</name>
</gene>
<dbReference type="PANTHER" id="PTHR30026:SF20">
    <property type="entry name" value="OUTER MEMBRANE PROTEIN TOLC"/>
    <property type="match status" value="1"/>
</dbReference>
<evidence type="ECO:0000313" key="11">
    <source>
        <dbReference type="Proteomes" id="UP000033035"/>
    </source>
</evidence>
<feature type="signal peptide" evidence="9">
    <location>
        <begin position="1"/>
        <end position="19"/>
    </location>
</feature>
<comment type="caution">
    <text evidence="10">The sequence shown here is derived from an EMBL/GenBank/DDBJ whole genome shotgun (WGS) entry which is preliminary data.</text>
</comment>
<sequence length="510" mass="59444">MKRNLLASLLIGFALAGHAETENLRTITYDEAIRIALGESYTVKYYKEDMDATRYSYLYTKAQFKPMLDFSLFTPSWTEELTEVSQADGLPVYNSTGSLQVGGNLNFTYVLPTGGNFALSSKMYWENYRTTLSQKDYEELERDQVYSRFALSFNQPIFTANKLKENMKVAELDFRKSTCYFTRVQMNIVYNVTEGFYNVYKLAYEHKINQDRLANSREAYRITKLKQETGNLPEGEMLIAEITVAQDEARVMESEGKLSTAKDQFKLLIGLDLKEEIDLKADMEFEAFIVDMQQAIDEALRNRMEIQEDNLDIELQAIEVKRAKREREFKGNISAYYDFTGLSTRGEGSVGQLVGSSFDNMRDRPSNRGIALTVSYPLMDWGRAKNQVRREQVRLKQRELNLDNTKRTIEQEIREIVRSVYEAEKRYRINRRNQEVAVQSYRISQMRFENGDMTSQELSIEQERLSQVQLAYIDSYITYRLSVADLNRKTMYDFEHNRSFMPEDKELAGK</sequence>
<evidence type="ECO:0000256" key="3">
    <source>
        <dbReference type="ARBA" id="ARBA00022448"/>
    </source>
</evidence>
<dbReference type="InterPro" id="IPR051906">
    <property type="entry name" value="TolC-like"/>
</dbReference>
<evidence type="ECO:0000256" key="9">
    <source>
        <dbReference type="SAM" id="SignalP"/>
    </source>
</evidence>